<name>A0ABW7D3Z8_9GAMM</name>
<dbReference type="RefSeq" id="WP_394164348.1">
    <property type="nucleotide sequence ID" value="NZ_JBHGCJ010000014.1"/>
</dbReference>
<organism evidence="3 4">
    <name type="scientific">Stenotrophomonas nematodicola</name>
    <dbReference type="NCBI Taxonomy" id="2656746"/>
    <lineage>
        <taxon>Bacteria</taxon>
        <taxon>Pseudomonadati</taxon>
        <taxon>Pseudomonadota</taxon>
        <taxon>Gammaproteobacteria</taxon>
        <taxon>Lysobacterales</taxon>
        <taxon>Lysobacteraceae</taxon>
        <taxon>Stenotrophomonas</taxon>
    </lineage>
</organism>
<reference evidence="3 4" key="1">
    <citation type="submission" date="2024-09" db="EMBL/GenBank/DDBJ databases">
        <authorList>
            <consortium name="All-Russian atlas of soil microorganisms"/>
            <consortium name="as a basis for the search for new antimicrobial producers and enzymes with unique properties"/>
            <person name="Sokolova E.A."/>
            <person name="Voronina E.N."/>
        </authorList>
    </citation>
    <scope>NUCLEOTIDE SEQUENCE [LARGE SCALE GENOMIC DNA]</scope>
    <source>
        <strain evidence="3 4">AF-22b-331.1</strain>
    </source>
</reference>
<evidence type="ECO:0000313" key="3">
    <source>
        <dbReference type="EMBL" id="MFG6110873.1"/>
    </source>
</evidence>
<feature type="region of interest" description="Disordered" evidence="1">
    <location>
        <begin position="19"/>
        <end position="85"/>
    </location>
</feature>
<evidence type="ECO:0000256" key="2">
    <source>
        <dbReference type="SAM" id="SignalP"/>
    </source>
</evidence>
<gene>
    <name evidence="3" type="ORF">ACEU0G_000754</name>
</gene>
<keyword evidence="2" id="KW-0732">Signal</keyword>
<sequence length="208" mass="21147">MRVIRILLPTLLLAACSQPAPPAADGAAPATSPPAATATPSEDAPVAGLSPDAVDATAPPAATDPLPAAEPASAAAAAEDIDADTDGDVRQRIERLLGDAPRYEAVFTALKKGVAAHDAKAVAALALYPVNVNVGGKKRKVADAATFEREYDRIITADIAKTIAAQTFEGVFVNGQGVMLGNGQIWINGVCPANDCSQAKVGIVTVQD</sequence>
<protein>
    <submittedName>
        <fullName evidence="3">Uncharacterized protein</fullName>
    </submittedName>
</protein>
<comment type="caution">
    <text evidence="3">The sequence shown here is derived from an EMBL/GenBank/DDBJ whole genome shotgun (WGS) entry which is preliminary data.</text>
</comment>
<dbReference type="EMBL" id="JBHGCJ010000014">
    <property type="protein sequence ID" value="MFG6110873.1"/>
    <property type="molecule type" value="Genomic_DNA"/>
</dbReference>
<dbReference type="Proteomes" id="UP001605261">
    <property type="component" value="Unassembled WGS sequence"/>
</dbReference>
<accession>A0ABW7D3Z8</accession>
<evidence type="ECO:0000313" key="4">
    <source>
        <dbReference type="Proteomes" id="UP001605261"/>
    </source>
</evidence>
<evidence type="ECO:0000256" key="1">
    <source>
        <dbReference type="SAM" id="MobiDB-lite"/>
    </source>
</evidence>
<feature type="signal peptide" evidence="2">
    <location>
        <begin position="1"/>
        <end position="22"/>
    </location>
</feature>
<proteinExistence type="predicted"/>
<keyword evidence="4" id="KW-1185">Reference proteome</keyword>
<feature type="compositionally biased region" description="Low complexity" evidence="1">
    <location>
        <begin position="23"/>
        <end position="78"/>
    </location>
</feature>
<feature type="chain" id="PRO_5046441473" evidence="2">
    <location>
        <begin position="23"/>
        <end position="208"/>
    </location>
</feature>
<dbReference type="PROSITE" id="PS51257">
    <property type="entry name" value="PROKAR_LIPOPROTEIN"/>
    <property type="match status" value="1"/>
</dbReference>